<evidence type="ECO:0000313" key="3">
    <source>
        <dbReference type="Proteomes" id="UP000000391"/>
    </source>
</evidence>
<evidence type="ECO:0000313" key="2">
    <source>
        <dbReference type="EMBL" id="ADI74196.1"/>
    </source>
</evidence>
<dbReference type="KEGG" id="mev:Metev_1337"/>
<dbReference type="RefSeq" id="WP_013194762.1">
    <property type="nucleotide sequence ID" value="NC_014253.1"/>
</dbReference>
<feature type="transmembrane region" description="Helical" evidence="1">
    <location>
        <begin position="147"/>
        <end position="166"/>
    </location>
</feature>
<gene>
    <name evidence="2" type="ordered locus">Metev_1337</name>
</gene>
<sequence>MLYGEHGLLTVLIEVLEALLPLLIFFAIFQILYLKFPRLELVKLIRGIILTAIGMILFLYGVYNGFLPVGQEIGEILGNFEHKWILMPFGFIMGFLATFAEPAVRVLCYQIEESSSGFIKSNLMIYTLSIGVGVFVAIAMAKLVYGIPFQYIIIPGYILAILLLWLSDKDFIAIAFDAGGVATGPMAVTFLMSMAIGVASSIDGRNPVIDGFGLVAMIALAPIIFVMILGVYIRYIGVDTNG</sequence>
<keyword evidence="1" id="KW-1133">Transmembrane helix</keyword>
<dbReference type="InterPro" id="IPR011435">
    <property type="entry name" value="UmpAB"/>
</dbReference>
<dbReference type="STRING" id="644295.Metev_1337"/>
<dbReference type="OrthoDB" id="71437at2157"/>
<feature type="transmembrane region" description="Helical" evidence="1">
    <location>
        <begin position="6"/>
        <end position="32"/>
    </location>
</feature>
<feature type="transmembrane region" description="Helical" evidence="1">
    <location>
        <begin position="211"/>
        <end position="233"/>
    </location>
</feature>
<feature type="transmembrane region" description="Helical" evidence="1">
    <location>
        <begin position="178"/>
        <end position="199"/>
    </location>
</feature>
<keyword evidence="1" id="KW-0812">Transmembrane</keyword>
<organism evidence="2 3">
    <name type="scientific">Methanohalobium evestigatum (strain ATCC BAA-1072 / DSM 3721 / NBRC 107634 / OCM 161 / Z-7303)</name>
    <dbReference type="NCBI Taxonomy" id="644295"/>
    <lineage>
        <taxon>Archaea</taxon>
        <taxon>Methanobacteriati</taxon>
        <taxon>Methanobacteriota</taxon>
        <taxon>Stenosarchaea group</taxon>
        <taxon>Methanomicrobia</taxon>
        <taxon>Methanosarcinales</taxon>
        <taxon>Methanosarcinaceae</taxon>
        <taxon>Methanohalobium</taxon>
    </lineage>
</organism>
<dbReference type="Proteomes" id="UP000000391">
    <property type="component" value="Chromosome"/>
</dbReference>
<dbReference type="AlphaFoldDB" id="D7E9C4"/>
<proteinExistence type="predicted"/>
<dbReference type="HOGENOM" id="CLU_026769_0_0_2"/>
<keyword evidence="3" id="KW-1185">Reference proteome</keyword>
<feature type="transmembrane region" description="Helical" evidence="1">
    <location>
        <begin position="83"/>
        <end position="102"/>
    </location>
</feature>
<feature type="transmembrane region" description="Helical" evidence="1">
    <location>
        <begin position="44"/>
        <end position="63"/>
    </location>
</feature>
<accession>D7E9C4</accession>
<reference evidence="2 3" key="1">
    <citation type="submission" date="2010-06" db="EMBL/GenBank/DDBJ databases">
        <title>Complete sequence chromosome of Methanohalobium evestigatum Z-7303.</title>
        <authorList>
            <consortium name="US DOE Joint Genome Institute"/>
            <person name="Lucas S."/>
            <person name="Copeland A."/>
            <person name="Lapidus A."/>
            <person name="Cheng J.-F."/>
            <person name="Bruce D."/>
            <person name="Goodwin L."/>
            <person name="Pitluck S."/>
            <person name="Saunders E."/>
            <person name="Detter J.C."/>
            <person name="Han C."/>
            <person name="Tapia R."/>
            <person name="Land M."/>
            <person name="Hauser L."/>
            <person name="Kyrpides N."/>
            <person name="Mikhailova N."/>
            <person name="Sieprawska-Lupa M."/>
            <person name="Whitman W.B."/>
            <person name="Anderson I."/>
            <person name="Woyke T."/>
        </authorList>
    </citation>
    <scope>NUCLEOTIDE SEQUENCE [LARGE SCALE GENOMIC DNA]</scope>
    <source>
        <strain evidence="3">ATCC BAA-1072 / DSM 3721 / NBRC 107634 / OCM 161 / Z-7303</strain>
    </source>
</reference>
<evidence type="ECO:0000256" key="1">
    <source>
        <dbReference type="SAM" id="Phobius"/>
    </source>
</evidence>
<feature type="transmembrane region" description="Helical" evidence="1">
    <location>
        <begin position="123"/>
        <end position="141"/>
    </location>
</feature>
<name>D7E9C4_METEZ</name>
<dbReference type="Pfam" id="PF07556">
    <property type="entry name" value="DUF1538"/>
    <property type="match status" value="1"/>
</dbReference>
<dbReference type="EMBL" id="CP002069">
    <property type="protein sequence ID" value="ADI74196.1"/>
    <property type="molecule type" value="Genomic_DNA"/>
</dbReference>
<evidence type="ECO:0008006" key="4">
    <source>
        <dbReference type="Google" id="ProtNLM"/>
    </source>
</evidence>
<protein>
    <recommendedName>
        <fullName evidence="4">DUF1538 domain-containing protein</fullName>
    </recommendedName>
</protein>
<keyword evidence="1" id="KW-0472">Membrane</keyword>
<dbReference type="GeneID" id="9346971"/>